<dbReference type="Gene3D" id="3.40.640.10">
    <property type="entry name" value="Type I PLP-dependent aspartate aminotransferase-like (Major domain)"/>
    <property type="match status" value="1"/>
</dbReference>
<dbReference type="Pfam" id="PF00155">
    <property type="entry name" value="Aminotran_1_2"/>
    <property type="match status" value="1"/>
</dbReference>
<keyword evidence="2 5" id="KW-0032">Aminotransferase</keyword>
<keyword evidence="6" id="KW-1185">Reference proteome</keyword>
<dbReference type="SUPFAM" id="SSF53383">
    <property type="entry name" value="PLP-dependent transferases"/>
    <property type="match status" value="1"/>
</dbReference>
<evidence type="ECO:0000259" key="4">
    <source>
        <dbReference type="Pfam" id="PF00155"/>
    </source>
</evidence>
<organism evidence="5 6">
    <name type="scientific">Helicobacter ibis</name>
    <dbReference type="NCBI Taxonomy" id="2962633"/>
    <lineage>
        <taxon>Bacteria</taxon>
        <taxon>Pseudomonadati</taxon>
        <taxon>Campylobacterota</taxon>
        <taxon>Epsilonproteobacteria</taxon>
        <taxon>Campylobacterales</taxon>
        <taxon>Helicobacteraceae</taxon>
        <taxon>Helicobacter</taxon>
    </lineage>
</organism>
<dbReference type="NCBIfam" id="NF004494">
    <property type="entry name" value="PRK05839.1"/>
    <property type="match status" value="1"/>
</dbReference>
<evidence type="ECO:0000256" key="2">
    <source>
        <dbReference type="ARBA" id="ARBA00022576"/>
    </source>
</evidence>
<reference evidence="5 6" key="1">
    <citation type="submission" date="2023-01" db="EMBL/GenBank/DDBJ databases">
        <title>Description of Helicobacter ibis sp. nov. isolated from faecal droppings of black-faced ibis (Theristicus melanopis).</title>
        <authorList>
            <person name="Lopez-Cantillo M."/>
            <person name="Vidal-Veuthey B."/>
            <person name="Mella A."/>
            <person name="De La Haba R."/>
            <person name="Collado L."/>
        </authorList>
    </citation>
    <scope>NUCLEOTIDE SEQUENCE [LARGE SCALE GENOMIC DNA]</scope>
    <source>
        <strain evidence="5 6">A82</strain>
    </source>
</reference>
<dbReference type="Gene3D" id="3.90.1150.10">
    <property type="entry name" value="Aspartate Aminotransferase, domain 1"/>
    <property type="match status" value="1"/>
</dbReference>
<evidence type="ECO:0000313" key="6">
    <source>
        <dbReference type="Proteomes" id="UP001210261"/>
    </source>
</evidence>
<dbReference type="Proteomes" id="UP001210261">
    <property type="component" value="Unassembled WGS sequence"/>
</dbReference>
<dbReference type="InterPro" id="IPR015422">
    <property type="entry name" value="PyrdxlP-dep_Trfase_small"/>
</dbReference>
<dbReference type="InterPro" id="IPR050881">
    <property type="entry name" value="LL-DAP_aminotransferase"/>
</dbReference>
<feature type="domain" description="Aminotransferase class I/classII large" evidence="4">
    <location>
        <begin position="24"/>
        <end position="361"/>
    </location>
</feature>
<dbReference type="InterPro" id="IPR015421">
    <property type="entry name" value="PyrdxlP-dep_Trfase_major"/>
</dbReference>
<dbReference type="EC" id="2.6.1.17" evidence="5"/>
<accession>A0ABT4VE70</accession>
<comment type="cofactor">
    <cofactor evidence="1">
        <name>pyridoxal 5'-phosphate</name>
        <dbReference type="ChEBI" id="CHEBI:597326"/>
    </cofactor>
</comment>
<evidence type="ECO:0000256" key="1">
    <source>
        <dbReference type="ARBA" id="ARBA00001933"/>
    </source>
</evidence>
<dbReference type="PANTHER" id="PTHR42832">
    <property type="entry name" value="AMINO ACID AMINOTRANSFERASE"/>
    <property type="match status" value="1"/>
</dbReference>
<comment type="caution">
    <text evidence="5">The sequence shown here is derived from an EMBL/GenBank/DDBJ whole genome shotgun (WGS) entry which is preliminary data.</text>
</comment>
<name>A0ABT4VE70_9HELI</name>
<dbReference type="PANTHER" id="PTHR42832:SF3">
    <property type="entry name" value="L-GLUTAMINE--4-(METHYLSULFANYL)-2-OXOBUTANOATE AMINOTRANSFERASE"/>
    <property type="match status" value="1"/>
</dbReference>
<dbReference type="RefSeq" id="WP_271021277.1">
    <property type="nucleotide sequence ID" value="NZ_JAQHXR010000002.1"/>
</dbReference>
<dbReference type="CDD" id="cd00609">
    <property type="entry name" value="AAT_like"/>
    <property type="match status" value="1"/>
</dbReference>
<protein>
    <submittedName>
        <fullName evidence="5">Succinyldiaminopimelate transaminase</fullName>
        <ecNumber evidence="5">2.6.1.17</ecNumber>
    </submittedName>
</protein>
<evidence type="ECO:0000313" key="5">
    <source>
        <dbReference type="EMBL" id="MDA3968984.1"/>
    </source>
</evidence>
<proteinExistence type="predicted"/>
<dbReference type="InterPro" id="IPR015424">
    <property type="entry name" value="PyrdxlP-dep_Trfase"/>
</dbReference>
<dbReference type="InterPro" id="IPR004839">
    <property type="entry name" value="Aminotransferase_I/II_large"/>
</dbReference>
<evidence type="ECO:0000256" key="3">
    <source>
        <dbReference type="ARBA" id="ARBA00022679"/>
    </source>
</evidence>
<sequence length="374" mass="42375">MDFQPYPFEKLNDLIKEIPKKDGLISLGIGEPQFDTPEFICNAVCEDVKLFNKYPKTAGEDFLNNAIIEYVKNRFNIEIARDEIVSTFGTREVLFNLPQFLLFNKQNPTIAHPNPFYQIYEGATIASKANSIYMNLTKENGYKPTLSKEDMEKCDVVILNSPNNPTGISLSIDELQEWVENALTYNFVLINDECYSDIYSLNPPCSILEASIKANNKSFKNILAINSISKRSSAPSLRSGFVAGDREILQKYARYRTYVGAASPSPLQRAASLAWRDIKSVEENRQKYKENLQLASEILSISVPSETFYVWLYVGDDLQWTKELLLRENILVLPGSFLSRCDNGINPGKGYVRLALVYTQDIIKTALHGIKKCL</sequence>
<dbReference type="EMBL" id="JAQHXR010000002">
    <property type="protein sequence ID" value="MDA3968984.1"/>
    <property type="molecule type" value="Genomic_DNA"/>
</dbReference>
<dbReference type="GO" id="GO:0009016">
    <property type="term" value="F:succinyldiaminopimelate transaminase activity"/>
    <property type="evidence" value="ECO:0007669"/>
    <property type="project" value="UniProtKB-EC"/>
</dbReference>
<gene>
    <name evidence="5" type="ORF">PF021_04755</name>
</gene>
<keyword evidence="3 5" id="KW-0808">Transferase</keyword>